<proteinExistence type="predicted"/>
<dbReference type="OrthoDB" id="4070446at2759"/>
<comment type="caution">
    <text evidence="1">The sequence shown here is derived from an EMBL/GenBank/DDBJ whole genome shotgun (WGS) entry which is preliminary data.</text>
</comment>
<dbReference type="InterPro" id="IPR018847">
    <property type="entry name" value="Monopolin_cplx_su_Mam1"/>
</dbReference>
<dbReference type="GeneID" id="64855286"/>
<name>A0A8H2VBF8_9SACH</name>
<dbReference type="EMBL" id="CAEFZW010000001">
    <property type="protein sequence ID" value="CAB4252162.1"/>
    <property type="molecule type" value="Genomic_DNA"/>
</dbReference>
<accession>A0A8H2VBF8</accession>
<protein>
    <submittedName>
        <fullName evidence="1">Similar to Saccharomyces cerevisiae YER106W MAM1 Monopolin, kinetochore associated protein involved in chromosome attachment to meiotic spindle</fullName>
    </submittedName>
</protein>
<dbReference type="AlphaFoldDB" id="A0A8H2VBF8"/>
<evidence type="ECO:0000313" key="2">
    <source>
        <dbReference type="Proteomes" id="UP000644660"/>
    </source>
</evidence>
<sequence>MKLERRALTEKNINSNVPVPQRTIYNKKTLIQSEERKISKVDCTPQLVTKDNSDEVEARRLYALQNSSPNSIQNINISRPLTKANLKILQNQIFRYENMNSTCTHYSCSNENMLSISSSRIWFLFELELTIDGKWNFRNSCYHNKVYKNIYPLWKIESCLEKKLNENSIKFDMSHITFIPIPNLSGLLSIHKQHDSSEIEIHVESLDEQSESQRRLKKRKIIPPSVLSYRDREKVFEGVTFDIEKILNDDIYCNPLESIGNKYNDELTPRKNSESTLQRNTYFDHNN</sequence>
<reference evidence="1 2" key="1">
    <citation type="submission" date="2020-05" db="EMBL/GenBank/DDBJ databases">
        <authorList>
            <person name="Casaregola S."/>
            <person name="Devillers H."/>
            <person name="Grondin C."/>
        </authorList>
    </citation>
    <scope>NUCLEOTIDE SEQUENCE [LARGE SCALE GENOMIC DNA]</scope>
    <source>
        <strain evidence="1 2">CLIB 1767</strain>
    </source>
</reference>
<dbReference type="Proteomes" id="UP000644660">
    <property type="component" value="Unassembled WGS sequence"/>
</dbReference>
<gene>
    <name evidence="1" type="ORF">KABA2_01S07436</name>
</gene>
<dbReference type="RefSeq" id="XP_041404201.1">
    <property type="nucleotide sequence ID" value="XM_041548267.1"/>
</dbReference>
<evidence type="ECO:0000313" key="1">
    <source>
        <dbReference type="EMBL" id="CAB4252162.1"/>
    </source>
</evidence>
<dbReference type="Pfam" id="PF10434">
    <property type="entry name" value="MAM1"/>
    <property type="match status" value="1"/>
</dbReference>
<keyword evidence="2" id="KW-1185">Reference proteome</keyword>
<organism evidence="1 2">
    <name type="scientific">Maudiozyma barnettii</name>
    <dbReference type="NCBI Taxonomy" id="61262"/>
    <lineage>
        <taxon>Eukaryota</taxon>
        <taxon>Fungi</taxon>
        <taxon>Dikarya</taxon>
        <taxon>Ascomycota</taxon>
        <taxon>Saccharomycotina</taxon>
        <taxon>Saccharomycetes</taxon>
        <taxon>Saccharomycetales</taxon>
        <taxon>Saccharomycetaceae</taxon>
        <taxon>Maudiozyma</taxon>
    </lineage>
</organism>